<dbReference type="OrthoDB" id="5954035at2759"/>
<dbReference type="EMBL" id="KV453843">
    <property type="protein sequence ID" value="ODV89642.1"/>
    <property type="molecule type" value="Genomic_DNA"/>
</dbReference>
<keyword evidence="3" id="KW-0378">Hydrolase</keyword>
<evidence type="ECO:0000313" key="6">
    <source>
        <dbReference type="EMBL" id="ODV89642.1"/>
    </source>
</evidence>
<dbReference type="GO" id="GO:0008126">
    <property type="term" value="F:acetylesterase activity"/>
    <property type="evidence" value="ECO:0007669"/>
    <property type="project" value="TreeGrafter"/>
</dbReference>
<dbReference type="PANTHER" id="PTHR10794">
    <property type="entry name" value="ABHYDROLASE DOMAIN-CONTAINING PROTEIN"/>
    <property type="match status" value="1"/>
</dbReference>
<dbReference type="PANTHER" id="PTHR10794:SF63">
    <property type="entry name" value="ALPHA_BETA HYDROLASE 1, ISOFORM A"/>
    <property type="match status" value="1"/>
</dbReference>
<dbReference type="GO" id="GO:0051793">
    <property type="term" value="P:medium-chain fatty acid catabolic process"/>
    <property type="evidence" value="ECO:0007669"/>
    <property type="project" value="TreeGrafter"/>
</dbReference>
<dbReference type="InterPro" id="IPR000073">
    <property type="entry name" value="AB_hydrolase_1"/>
</dbReference>
<dbReference type="PROSITE" id="PS01133">
    <property type="entry name" value="UPF0017"/>
    <property type="match status" value="1"/>
</dbReference>
<dbReference type="GO" id="GO:0047372">
    <property type="term" value="F:monoacylglycerol lipase activity"/>
    <property type="evidence" value="ECO:0007669"/>
    <property type="project" value="TreeGrafter"/>
</dbReference>
<dbReference type="Proteomes" id="UP000095023">
    <property type="component" value="Unassembled WGS sequence"/>
</dbReference>
<reference evidence="7" key="1">
    <citation type="submission" date="2016-02" db="EMBL/GenBank/DDBJ databases">
        <title>Comparative genomics of biotechnologically important yeasts.</title>
        <authorList>
            <consortium name="DOE Joint Genome Institute"/>
            <person name="Riley R."/>
            <person name="Haridas S."/>
            <person name="Wolfe K.H."/>
            <person name="Lopes M.R."/>
            <person name="Hittinger C.T."/>
            <person name="Goker M."/>
            <person name="Salamov A."/>
            <person name="Wisecaver J."/>
            <person name="Long T.M."/>
            <person name="Aerts A.L."/>
            <person name="Barry K."/>
            <person name="Choi C."/>
            <person name="Clum A."/>
            <person name="Coughlan A.Y."/>
            <person name="Deshpande S."/>
            <person name="Douglass A.P."/>
            <person name="Hanson S.J."/>
            <person name="Klenk H.-P."/>
            <person name="Labutti K."/>
            <person name="Lapidus A."/>
            <person name="Lindquist E."/>
            <person name="Lipzen A."/>
            <person name="Meier-Kolthoff J.P."/>
            <person name="Ohm R.A."/>
            <person name="Otillar R.P."/>
            <person name="Pangilinan J."/>
            <person name="Peng Y."/>
            <person name="Rokas A."/>
            <person name="Rosa C.A."/>
            <person name="Scheuner C."/>
            <person name="Sibirny A.A."/>
            <person name="Slot J.C."/>
            <person name="Stielow J.B."/>
            <person name="Sun H."/>
            <person name="Kurtzman C.P."/>
            <person name="Blackwell M."/>
            <person name="Jeffries T.W."/>
            <person name="Grigoriev I.V."/>
        </authorList>
    </citation>
    <scope>NUCLEOTIDE SEQUENCE [LARGE SCALE GENOMIC DNA]</scope>
    <source>
        <strain evidence="7">NRRL Y-17796</strain>
    </source>
</reference>
<dbReference type="InterPro" id="IPR050960">
    <property type="entry name" value="AB_hydrolase_4_sf"/>
</dbReference>
<evidence type="ECO:0000256" key="2">
    <source>
        <dbReference type="ARBA" id="ARBA00022487"/>
    </source>
</evidence>
<feature type="domain" description="AB hydrolase-1" evidence="5">
    <location>
        <begin position="127"/>
        <end position="366"/>
    </location>
</feature>
<protein>
    <recommendedName>
        <fullName evidence="5">AB hydrolase-1 domain-containing protein</fullName>
    </recommendedName>
</protein>
<sequence>MVGWRSNVHLTFSDDIVEVKGKKLNELLVENCEEIAPGASYISAFSLPTGTMQTVYAGASESAKFDLIHYGRELIKISDGAIVALDHVIAEPDESFKGDPKLQARTMILGDDSPLLKPSDDTKKFAVILHGLSGGSHESYVRATITALLAKDFECVVLNSRGCGRSDVVVPQMFNAMWTKDLTETMKLLKQRYPHRKMFGMGFSLGGSIMANYLGETGENCGFVGAAIIANPWDISLSNIELTSSKFGVWFSEYMAKGLARIIKRHKGVLSQGGPGDGSDIERAIHAKYLTDFDDAFTAPRGGFHCASEYYREASSIRKIFGIKVPTVIIHSTDDPIATRHSIPFSEVKHNPYLFLVTTDLGGHIGWFEPFNGRWFPRVLAKCLDAIA</sequence>
<feature type="active site" description="Charge relay system" evidence="4">
    <location>
        <position position="364"/>
    </location>
</feature>
<keyword evidence="2" id="KW-0719">Serine esterase</keyword>
<keyword evidence="7" id="KW-1185">Reference proteome</keyword>
<evidence type="ECO:0000256" key="3">
    <source>
        <dbReference type="ARBA" id="ARBA00022801"/>
    </source>
</evidence>
<dbReference type="Pfam" id="PF00561">
    <property type="entry name" value="Abhydrolase_1"/>
    <property type="match status" value="1"/>
</dbReference>
<proteinExistence type="inferred from homology"/>
<evidence type="ECO:0000313" key="7">
    <source>
        <dbReference type="Proteomes" id="UP000095023"/>
    </source>
</evidence>
<dbReference type="InterPro" id="IPR000952">
    <property type="entry name" value="AB_hydrolase_4_CS"/>
</dbReference>
<dbReference type="GO" id="GO:0051792">
    <property type="term" value="P:medium-chain fatty acid biosynthetic process"/>
    <property type="evidence" value="ECO:0007669"/>
    <property type="project" value="TreeGrafter"/>
</dbReference>
<name>A0A1E4TCZ4_9ASCO</name>
<evidence type="ECO:0000259" key="5">
    <source>
        <dbReference type="Pfam" id="PF00561"/>
    </source>
</evidence>
<comment type="similarity">
    <text evidence="1">Belongs to the AB hydrolase superfamily. AB hydrolase 4 family.</text>
</comment>
<dbReference type="Gene3D" id="3.40.50.1820">
    <property type="entry name" value="alpha/beta hydrolase"/>
    <property type="match status" value="1"/>
</dbReference>
<feature type="active site" description="Charge relay system" evidence="4">
    <location>
        <position position="204"/>
    </location>
</feature>
<dbReference type="PIRSF" id="PIRSF005211">
    <property type="entry name" value="Ab_hydro_YheT"/>
    <property type="match status" value="1"/>
</dbReference>
<accession>A0A1E4TCZ4</accession>
<evidence type="ECO:0000256" key="4">
    <source>
        <dbReference type="PIRSR" id="PIRSR005211-1"/>
    </source>
</evidence>
<feature type="active site" description="Charge relay system" evidence="4">
    <location>
        <position position="335"/>
    </location>
</feature>
<gene>
    <name evidence="6" type="ORF">CANCADRAFT_32838</name>
</gene>
<organism evidence="6 7">
    <name type="scientific">Tortispora caseinolytica NRRL Y-17796</name>
    <dbReference type="NCBI Taxonomy" id="767744"/>
    <lineage>
        <taxon>Eukaryota</taxon>
        <taxon>Fungi</taxon>
        <taxon>Dikarya</taxon>
        <taxon>Ascomycota</taxon>
        <taxon>Saccharomycotina</taxon>
        <taxon>Trigonopsidomycetes</taxon>
        <taxon>Trigonopsidales</taxon>
        <taxon>Trigonopsidaceae</taxon>
        <taxon>Tortispora</taxon>
    </lineage>
</organism>
<dbReference type="AlphaFoldDB" id="A0A1E4TCZ4"/>
<dbReference type="InterPro" id="IPR029058">
    <property type="entry name" value="AB_hydrolase_fold"/>
</dbReference>
<evidence type="ECO:0000256" key="1">
    <source>
        <dbReference type="ARBA" id="ARBA00010884"/>
    </source>
</evidence>
<dbReference type="InterPro" id="IPR012020">
    <property type="entry name" value="ABHD4"/>
</dbReference>
<dbReference type="SUPFAM" id="SSF53474">
    <property type="entry name" value="alpha/beta-Hydrolases"/>
    <property type="match status" value="1"/>
</dbReference>